<accession>A0A0R2K127</accession>
<evidence type="ECO:0000259" key="4">
    <source>
        <dbReference type="Pfam" id="PF00135"/>
    </source>
</evidence>
<dbReference type="InterPro" id="IPR050309">
    <property type="entry name" value="Type-B_Carboxylest/Lipase"/>
</dbReference>
<dbReference type="InterPro" id="IPR002018">
    <property type="entry name" value="CarbesteraseB"/>
</dbReference>
<evidence type="ECO:0000313" key="6">
    <source>
        <dbReference type="Proteomes" id="UP000051491"/>
    </source>
</evidence>
<gene>
    <name evidence="5" type="ORF">IV43_GL001500</name>
</gene>
<dbReference type="Proteomes" id="UP000051491">
    <property type="component" value="Unassembled WGS sequence"/>
</dbReference>
<keyword evidence="2 3" id="KW-0378">Hydrolase</keyword>
<dbReference type="ESTHER" id="9laco-a0a0r2k127">
    <property type="family name" value="Carb_B_Bacteria"/>
</dbReference>
<dbReference type="RefSeq" id="WP_010499312.1">
    <property type="nucleotide sequence ID" value="NZ_JQBK01000045.1"/>
</dbReference>
<evidence type="ECO:0000256" key="3">
    <source>
        <dbReference type="RuleBase" id="RU361235"/>
    </source>
</evidence>
<sequence length="520" mass="58186">MKYCKLVHSAIIGLSLLLFSGFTYPHHSIHNNHRLDPTIPVNITGGQVSGTYSQHHDVAIYKGIPYAKSPTGTLRWQDPQNVEPWQGVLKANNWGKSPIQNDPAPFEEWSQEFVNADTGLSEDALNLNIWAKTDRNKHKPVIVYVYGGGFNSGGSSCPVYDGENIAKQGAIFVSFNYRVGTMGFLAHPELTKEAKNGTSGNYGLMDQVKALQWVKQNIHQFGGNPNNVTLMGQSAGAESINDLMISPKAKGLFNKAAVLSINYYQRKLPSLAQKEAEGAKAFAGKSLSQMRQLPAQDVLNAKYKGRPNIDGKVVPGNYIDAVKKGNSMDIPVLAGYTQDDIEGELLSTDNLTKASYEKQVREKTGSYAEQFLKLYPATDSNVTKVANKLNVDDLLVKQNELARIRNKNYRSRTYNYLFSHVMPGPESDKWGAFHTSDVPYFLNNFSDLRKDYWTNKDFYLGQTMSRYLVNFAYTGQPNSFGVPAWPANRGNYEYMDLDSHSKMTRLSPAKIKLFQQLHNY</sequence>
<dbReference type="PATRIC" id="fig|89059.3.peg.1607"/>
<name>A0A0R2K127_9LACO</name>
<dbReference type="PROSITE" id="PS00122">
    <property type="entry name" value="CARBOXYLESTERASE_B_1"/>
    <property type="match status" value="1"/>
</dbReference>
<dbReference type="Pfam" id="PF00135">
    <property type="entry name" value="COesterase"/>
    <property type="match status" value="1"/>
</dbReference>
<dbReference type="Gene3D" id="3.40.50.1820">
    <property type="entry name" value="alpha/beta hydrolase"/>
    <property type="match status" value="1"/>
</dbReference>
<evidence type="ECO:0000256" key="1">
    <source>
        <dbReference type="ARBA" id="ARBA00005964"/>
    </source>
</evidence>
<dbReference type="AlphaFoldDB" id="A0A0R2K127"/>
<dbReference type="EMBL" id="JQBK01000045">
    <property type="protein sequence ID" value="KRN83067.1"/>
    <property type="molecule type" value="Genomic_DNA"/>
</dbReference>
<reference evidence="5 6" key="1">
    <citation type="journal article" date="2015" name="Genome Announc.">
        <title>Expanding the biotechnology potential of lactobacilli through comparative genomics of 213 strains and associated genera.</title>
        <authorList>
            <person name="Sun Z."/>
            <person name="Harris H.M."/>
            <person name="McCann A."/>
            <person name="Guo C."/>
            <person name="Argimon S."/>
            <person name="Zhang W."/>
            <person name="Yang X."/>
            <person name="Jeffery I.B."/>
            <person name="Cooney J.C."/>
            <person name="Kagawa T.F."/>
            <person name="Liu W."/>
            <person name="Song Y."/>
            <person name="Salvetti E."/>
            <person name="Wrobel A."/>
            <person name="Rasinkangas P."/>
            <person name="Parkhill J."/>
            <person name="Rea M.C."/>
            <person name="O'Sullivan O."/>
            <person name="Ritari J."/>
            <person name="Douillard F.P."/>
            <person name="Paul Ross R."/>
            <person name="Yang R."/>
            <person name="Briner A.E."/>
            <person name="Felis G.E."/>
            <person name="de Vos W.M."/>
            <person name="Barrangou R."/>
            <person name="Klaenhammer T.R."/>
            <person name="Caufield P.W."/>
            <person name="Cui Y."/>
            <person name="Zhang H."/>
            <person name="O'Toole P.W."/>
        </authorList>
    </citation>
    <scope>NUCLEOTIDE SEQUENCE [LARGE SCALE GENOMIC DNA]</scope>
    <source>
        <strain evidence="5 6">DSM 15353</strain>
    </source>
</reference>
<dbReference type="OrthoDB" id="9815425at2"/>
<evidence type="ECO:0000313" key="5">
    <source>
        <dbReference type="EMBL" id="KRN83067.1"/>
    </source>
</evidence>
<feature type="domain" description="Carboxylesterase type B" evidence="4">
    <location>
        <begin position="41"/>
        <end position="504"/>
    </location>
</feature>
<proteinExistence type="inferred from homology"/>
<dbReference type="InterPro" id="IPR019826">
    <property type="entry name" value="Carboxylesterase_B_AS"/>
</dbReference>
<dbReference type="GO" id="GO:0016787">
    <property type="term" value="F:hydrolase activity"/>
    <property type="evidence" value="ECO:0007669"/>
    <property type="project" value="UniProtKB-KW"/>
</dbReference>
<dbReference type="SUPFAM" id="SSF53474">
    <property type="entry name" value="alpha/beta-Hydrolases"/>
    <property type="match status" value="1"/>
</dbReference>
<protein>
    <recommendedName>
        <fullName evidence="3">Carboxylic ester hydrolase</fullName>
        <ecNumber evidence="3">3.1.1.-</ecNumber>
    </recommendedName>
</protein>
<dbReference type="PANTHER" id="PTHR11559">
    <property type="entry name" value="CARBOXYLESTERASE"/>
    <property type="match status" value="1"/>
</dbReference>
<organism evidence="5 6">
    <name type="scientific">Ligilactobacillus acidipiscis</name>
    <dbReference type="NCBI Taxonomy" id="89059"/>
    <lineage>
        <taxon>Bacteria</taxon>
        <taxon>Bacillati</taxon>
        <taxon>Bacillota</taxon>
        <taxon>Bacilli</taxon>
        <taxon>Lactobacillales</taxon>
        <taxon>Lactobacillaceae</taxon>
        <taxon>Ligilactobacillus</taxon>
    </lineage>
</organism>
<evidence type="ECO:0000256" key="2">
    <source>
        <dbReference type="ARBA" id="ARBA00022801"/>
    </source>
</evidence>
<comment type="caution">
    <text evidence="5">The sequence shown here is derived from an EMBL/GenBank/DDBJ whole genome shotgun (WGS) entry which is preliminary data.</text>
</comment>
<dbReference type="InterPro" id="IPR029058">
    <property type="entry name" value="AB_hydrolase_fold"/>
</dbReference>
<comment type="similarity">
    <text evidence="1 3">Belongs to the type-B carboxylesterase/lipase family.</text>
</comment>
<dbReference type="EC" id="3.1.1.-" evidence="3"/>